<name>A0A1M4EQH7_9ACTN</name>
<protein>
    <submittedName>
        <fullName evidence="1">Uncharacterized protein</fullName>
    </submittedName>
</protein>
<organism evidence="1">
    <name type="scientific">Nonomuraea gerenzanensis</name>
    <dbReference type="NCBI Taxonomy" id="93944"/>
    <lineage>
        <taxon>Bacteria</taxon>
        <taxon>Bacillati</taxon>
        <taxon>Actinomycetota</taxon>
        <taxon>Actinomycetes</taxon>
        <taxon>Streptosporangiales</taxon>
        <taxon>Streptosporangiaceae</taxon>
        <taxon>Nonomuraea</taxon>
    </lineage>
</organism>
<gene>
    <name evidence="1" type="ORF">BN4615_P10594</name>
</gene>
<dbReference type="AlphaFoldDB" id="A0A1M4EQH7"/>
<reference evidence="1" key="1">
    <citation type="submission" date="2016-04" db="EMBL/GenBank/DDBJ databases">
        <authorList>
            <person name="Evans L.H."/>
            <person name="Alamgir A."/>
            <person name="Owens N."/>
            <person name="Weber N.D."/>
            <person name="Virtaneva K."/>
            <person name="Barbian K."/>
            <person name="Babar A."/>
            <person name="Rosenke K."/>
        </authorList>
    </citation>
    <scope>NUCLEOTIDE SEQUENCE</scope>
    <source>
        <strain evidence="1">Nono1</strain>
    </source>
</reference>
<sequence length="641" mass="67881">MAIVATIFREHQAPVIPEQCTPQNCLSVHARRFRQLFMRTETSGNDFAVSRPECYCIRIENKFRLRLRRVERPQGLSRSPARPQHDVPTSTVMNEDRRLPCQHIVCVDVCDRQVMNALLCGPPFDRLDLNQGASGRAQPHAGRELLGVDPLVKLRHPEGMLIGRYDDAGGLTLLSIRIDGDLNQALFAVAHDEVDDLLGFRFAGFRIGGENFISDLNIFDRLAGAVGHEHFGIRREAVLAAYQFTDELSGIATYGHHAGQGPCCFLGIALVHGLEREQDVGRGADDRQIAEGFELLRTRRPPISRVPVQSYSGARCLPLVDLAVFIVILHRRVVFRVGVTDGNRLARRAWVAFDAGVVPAIRGLVLRVVPRTRLVTVVFDVGDGVAAGKGVAVAGPGVEGEGQVLKGAVIGIEVEETVEAGIVVAEPHVVHAGGVIPALAVEAVGVVLLLGRGIDGIGFVNAREEFVVVTAVGGVAVGGAGVAVLLGDLLDVGVRVVAVIGRLFRTVGVDLHLGQPLAPGAVLEGLGELAGHFLVQHLGGQSEVGEGGGLGARGAFLLGLGRRAVQRVVGVAGHRGRDAVAAEFLVLDDVVEAVVGVLLQRLAGGLDGAQPAVGVVGEGGSLPVGDRRHQGVCPVNGVIRS</sequence>
<proteinExistence type="predicted"/>
<dbReference type="EMBL" id="LT559118">
    <property type="protein sequence ID" value="SBP01078.1"/>
    <property type="molecule type" value="Genomic_DNA"/>
</dbReference>
<accession>A0A1M4EQH7</accession>
<evidence type="ECO:0000313" key="1">
    <source>
        <dbReference type="EMBL" id="SBP01078.1"/>
    </source>
</evidence>